<evidence type="ECO:0000313" key="3">
    <source>
        <dbReference type="Proteomes" id="UP000247702"/>
    </source>
</evidence>
<reference evidence="2 3" key="1">
    <citation type="submission" date="2017-11" db="EMBL/GenBank/DDBJ databases">
        <title>The genome of Rhizophagus clarus HR1 reveals common genetic basis of auxotrophy among arbuscular mycorrhizal fungi.</title>
        <authorList>
            <person name="Kobayashi Y."/>
        </authorList>
    </citation>
    <scope>NUCLEOTIDE SEQUENCE [LARGE SCALE GENOMIC DNA]</scope>
    <source>
        <strain evidence="2 3">HR1</strain>
    </source>
</reference>
<dbReference type="Proteomes" id="UP000247702">
    <property type="component" value="Unassembled WGS sequence"/>
</dbReference>
<organism evidence="2 3">
    <name type="scientific">Rhizophagus clarus</name>
    <dbReference type="NCBI Taxonomy" id="94130"/>
    <lineage>
        <taxon>Eukaryota</taxon>
        <taxon>Fungi</taxon>
        <taxon>Fungi incertae sedis</taxon>
        <taxon>Mucoromycota</taxon>
        <taxon>Glomeromycotina</taxon>
        <taxon>Glomeromycetes</taxon>
        <taxon>Glomerales</taxon>
        <taxon>Glomeraceae</taxon>
        <taxon>Rhizophagus</taxon>
    </lineage>
</organism>
<keyword evidence="3" id="KW-1185">Reference proteome</keyword>
<name>A0A2Z6R6Z7_9GLOM</name>
<dbReference type="PANTHER" id="PTHR31511:SF12">
    <property type="entry name" value="RHO TERMINATION FACTOR N-TERMINAL DOMAIN-CONTAINING PROTEIN"/>
    <property type="match status" value="1"/>
</dbReference>
<feature type="region of interest" description="Disordered" evidence="1">
    <location>
        <begin position="91"/>
        <end position="119"/>
    </location>
</feature>
<gene>
    <name evidence="2" type="ORF">RclHR1_31510001</name>
</gene>
<accession>A0A2Z6R6Z7</accession>
<evidence type="ECO:0000256" key="1">
    <source>
        <dbReference type="SAM" id="MobiDB-lite"/>
    </source>
</evidence>
<dbReference type="PANTHER" id="PTHR31511">
    <property type="entry name" value="PROTEIN CBG23764"/>
    <property type="match status" value="1"/>
</dbReference>
<protein>
    <recommendedName>
        <fullName evidence="4">C2H2-type domain-containing protein</fullName>
    </recommendedName>
</protein>
<comment type="caution">
    <text evidence="2">The sequence shown here is derived from an EMBL/GenBank/DDBJ whole genome shotgun (WGS) entry which is preliminary data.</text>
</comment>
<dbReference type="EMBL" id="BEXD01002393">
    <property type="protein sequence ID" value="GBB98167.1"/>
    <property type="molecule type" value="Genomic_DNA"/>
</dbReference>
<proteinExistence type="predicted"/>
<sequence length="571" mass="66571">MADMSDWFIMKDPVEHHQKALEWRRCKSNAERERFVKKEIIHIYDRCGKNFPKLWKLRRHQERQFQCRQKIILKVIQPLPAPLIPPIIQSPKIQENDPEAGPGPAIQAHRDKKSNDIEQQDTIPKELTQKDIIFKECPVGRDPERPHRNHSLMSKWVGKISHPDDNPTYAFIQPIAKPEEYKKLPYMPQLIGLIRPKIKEVLQIELCKKDQIKSAIVALCQYSIAKRKPDDTSEPVEVEKYHRGDMRPILLEGDIEEHITRTIGKIDVQIEETLKKGSGYILERILEITIEAYSYRRATGGSYIPTPEKLANKKCTINPDNQGLIDPEMYRPSEKCLQGALGCYFADKAGKTDYLERHIFRAKSLHQYLDTVKLDGIPMPTPICPRIFNKIEEMNPDIAINVWGWNEELATPKPMIASKNYNRSHIIHLMALTDITKSEERKYGQKNHFLWVKNPDGFPFEKSLDHHQEWYFGLGEVSQRVTMPVKNINDFEEFRNYRRQINAPCIIIADFESLKKKCDTHYGGNMRKLAEEEANSFSYSVYWINTGETWAHSYIVEKMPQKNSSEESIKN</sequence>
<dbReference type="AlphaFoldDB" id="A0A2Z6R6Z7"/>
<evidence type="ECO:0008006" key="4">
    <source>
        <dbReference type="Google" id="ProtNLM"/>
    </source>
</evidence>
<evidence type="ECO:0000313" key="2">
    <source>
        <dbReference type="EMBL" id="GBB98167.1"/>
    </source>
</evidence>